<evidence type="ECO:0000313" key="1">
    <source>
        <dbReference type="EMBL" id="KAI4365495.1"/>
    </source>
</evidence>
<comment type="caution">
    <text evidence="1">The sequence shown here is derived from an EMBL/GenBank/DDBJ whole genome shotgun (WGS) entry which is preliminary data.</text>
</comment>
<sequence>MGTPLRRSFFLPLPSFLIVIATAAVFFLPLSESQIDPTEGFVELPINESDFHIQKPYDLPVSDRYSFVDGIHKLWVYSTDHPFSPGSPTGPRTEVMLREYSYVRGVWQFEGHGYIPNGTSGVCVMQVFGAQFPRNTTFILNVYNGSLYYYQSMLLVPSIYDRWFKLNVVHDVDAPDVKVYIDGALKYVAPGQGGAFHYFKFGVYSQKNASYYMESRWTGIRVLKKLNETIQ</sequence>
<dbReference type="EMBL" id="CM042885">
    <property type="protein sequence ID" value="KAI4365495.1"/>
    <property type="molecule type" value="Genomic_DNA"/>
</dbReference>
<name>A0ACB9QJL0_9MYRT</name>
<evidence type="ECO:0000313" key="2">
    <source>
        <dbReference type="Proteomes" id="UP001057402"/>
    </source>
</evidence>
<accession>A0ACB9QJL0</accession>
<proteinExistence type="predicted"/>
<reference evidence="2" key="1">
    <citation type="journal article" date="2023" name="Front. Plant Sci.">
        <title>Chromosomal-level genome assembly of Melastoma candidum provides insights into trichome evolution.</title>
        <authorList>
            <person name="Zhong Y."/>
            <person name="Wu W."/>
            <person name="Sun C."/>
            <person name="Zou P."/>
            <person name="Liu Y."/>
            <person name="Dai S."/>
            <person name="Zhou R."/>
        </authorList>
    </citation>
    <scope>NUCLEOTIDE SEQUENCE [LARGE SCALE GENOMIC DNA]</scope>
</reference>
<organism evidence="1 2">
    <name type="scientific">Melastoma candidum</name>
    <dbReference type="NCBI Taxonomy" id="119954"/>
    <lineage>
        <taxon>Eukaryota</taxon>
        <taxon>Viridiplantae</taxon>
        <taxon>Streptophyta</taxon>
        <taxon>Embryophyta</taxon>
        <taxon>Tracheophyta</taxon>
        <taxon>Spermatophyta</taxon>
        <taxon>Magnoliopsida</taxon>
        <taxon>eudicotyledons</taxon>
        <taxon>Gunneridae</taxon>
        <taxon>Pentapetalae</taxon>
        <taxon>rosids</taxon>
        <taxon>malvids</taxon>
        <taxon>Myrtales</taxon>
        <taxon>Melastomataceae</taxon>
        <taxon>Melastomatoideae</taxon>
        <taxon>Melastomateae</taxon>
        <taxon>Melastoma</taxon>
    </lineage>
</organism>
<keyword evidence="2" id="KW-1185">Reference proteome</keyword>
<dbReference type="Proteomes" id="UP001057402">
    <property type="component" value="Chromosome 6"/>
</dbReference>
<gene>
    <name evidence="1" type="ORF">MLD38_021475</name>
</gene>
<protein>
    <submittedName>
        <fullName evidence="1">Uncharacterized protein</fullName>
    </submittedName>
</protein>